<gene>
    <name evidence="3" type="ORF">HMPREF0402_03495</name>
</gene>
<dbReference type="Gene3D" id="3.40.50.300">
    <property type="entry name" value="P-loop containing nucleotide triphosphate hydrolases"/>
    <property type="match status" value="1"/>
</dbReference>
<dbReference type="PANTHER" id="PTHR30486:SF6">
    <property type="entry name" value="TYPE IV PILUS RETRACTATION ATPASE PILT"/>
    <property type="match status" value="1"/>
</dbReference>
<reference evidence="3 4" key="1">
    <citation type="submission" date="2012-07" db="EMBL/GenBank/DDBJ databases">
        <title>The Genome Sequence of Fusobacterium ulcerans 12_1B.</title>
        <authorList>
            <consortium name="The Broad Institute Genome Sequencing Platform"/>
            <person name="Earl A."/>
            <person name="Ward D."/>
            <person name="Feldgarden M."/>
            <person name="Gevers D."/>
            <person name="Strauss J."/>
            <person name="Ambrose C.E."/>
            <person name="Allen-Vercoe E."/>
            <person name="Walker B."/>
            <person name="Young S.K."/>
            <person name="Zeng Q."/>
            <person name="Gargeya S."/>
            <person name="Fitzgerald M."/>
            <person name="Haas B."/>
            <person name="Abouelleil A."/>
            <person name="Alvarado L."/>
            <person name="Arachchi H.M."/>
            <person name="Berlin A.M."/>
            <person name="Chapman S.B."/>
            <person name="Goldberg J."/>
            <person name="Griggs A."/>
            <person name="Gujja S."/>
            <person name="Hansen M."/>
            <person name="Howarth C."/>
            <person name="Imamovic A."/>
            <person name="Larimer J."/>
            <person name="McCowen C."/>
            <person name="Montmayeur A."/>
            <person name="Murphy C."/>
            <person name="Neiman D."/>
            <person name="Pearson M."/>
            <person name="Priest M."/>
            <person name="Roberts A."/>
            <person name="Saif S."/>
            <person name="Shea T."/>
            <person name="Sisk P."/>
            <person name="Sykes S."/>
            <person name="Wortman J."/>
            <person name="Nusbaum C."/>
            <person name="Birren B."/>
        </authorList>
    </citation>
    <scope>NUCLEOTIDE SEQUENCE [LARGE SCALE GENOMIC DNA]</scope>
    <source>
        <strain evidence="3 4">12_1B</strain>
    </source>
</reference>
<dbReference type="Pfam" id="PF00437">
    <property type="entry name" value="T2SSE"/>
    <property type="match status" value="1"/>
</dbReference>
<dbReference type="PANTHER" id="PTHR30486">
    <property type="entry name" value="TWITCHING MOTILITY PROTEIN PILT"/>
    <property type="match status" value="1"/>
</dbReference>
<evidence type="ECO:0000259" key="2">
    <source>
        <dbReference type="Pfam" id="PF00437"/>
    </source>
</evidence>
<dbReference type="InterPro" id="IPR027417">
    <property type="entry name" value="P-loop_NTPase"/>
</dbReference>
<dbReference type="PATRIC" id="fig|457404.5.peg.3528"/>
<dbReference type="SUPFAM" id="SSF52540">
    <property type="entry name" value="P-loop containing nucleoside triphosphate hydrolases"/>
    <property type="match status" value="1"/>
</dbReference>
<dbReference type="RefSeq" id="WP_008699442.1">
    <property type="nucleotide sequence ID" value="NZ_KE161012.1"/>
</dbReference>
<accession>H1PYK2</accession>
<name>H1PYK2_9FUSO</name>
<comment type="similarity">
    <text evidence="1">Belongs to the GSP E family.</text>
</comment>
<sequence>MESNNILEAKAILEHSLEKLGILEYLKDDTVTEIMVNPDNKIYIKVLGQGKIFTGKISDPGIARNIINTLAALDGIVVNELNPGISTNLPLTNSRFEAMIPIIVENPCFTIRKKILKVLKLDDYVKQGAFTEKEKDLIVNYVKNKRNILIVGGTDTGKTTFANAVIDNMQNERLYFIEEVRELQSTNDDNTFVLTIQGIYSPQQALKRAMRWSPDRIIMGEVRGAEAFDLLNAFNSGHEGGLCTIHANDCYGGLSKLETYILYEKSNPLSDLIARVINVVITMKIEDNKRVLDSIAEVKDYVNGKYILDFKFKRGG</sequence>
<dbReference type="GO" id="GO:0016887">
    <property type="term" value="F:ATP hydrolysis activity"/>
    <property type="evidence" value="ECO:0007669"/>
    <property type="project" value="InterPro"/>
</dbReference>
<dbReference type="Proteomes" id="UP000003233">
    <property type="component" value="Unassembled WGS sequence"/>
</dbReference>
<keyword evidence="4" id="KW-1185">Reference proteome</keyword>
<dbReference type="CDD" id="cd01130">
    <property type="entry name" value="VirB11-like_ATPase"/>
    <property type="match status" value="1"/>
</dbReference>
<dbReference type="Gene3D" id="3.30.450.370">
    <property type="match status" value="1"/>
</dbReference>
<dbReference type="InterPro" id="IPR050921">
    <property type="entry name" value="T4SS_GSP_E_ATPase"/>
</dbReference>
<dbReference type="BioCyc" id="FSP457404-HMP:GTSQ-3550-MONOMER"/>
<proteinExistence type="inferred from homology"/>
<protein>
    <submittedName>
        <fullName evidence="3">P-type conjugative transfer ATPase TrbB</fullName>
    </submittedName>
</protein>
<feature type="domain" description="Bacterial type II secretion system protein E" evidence="2">
    <location>
        <begin position="99"/>
        <end position="282"/>
    </location>
</feature>
<dbReference type="InterPro" id="IPR001482">
    <property type="entry name" value="T2SS/T4SS_dom"/>
</dbReference>
<evidence type="ECO:0000313" key="3">
    <source>
        <dbReference type="EMBL" id="EHO77191.1"/>
    </source>
</evidence>
<dbReference type="HOGENOM" id="CLU_005379_3_0_0"/>
<evidence type="ECO:0000313" key="4">
    <source>
        <dbReference type="Proteomes" id="UP000003233"/>
    </source>
</evidence>
<evidence type="ECO:0000256" key="1">
    <source>
        <dbReference type="ARBA" id="ARBA00006611"/>
    </source>
</evidence>
<dbReference type="EMBL" id="AGWJ02000035">
    <property type="protein sequence ID" value="EHO77191.1"/>
    <property type="molecule type" value="Genomic_DNA"/>
</dbReference>
<organism evidence="3 4">
    <name type="scientific">Fusobacterium ulcerans 12-1B</name>
    <dbReference type="NCBI Taxonomy" id="457404"/>
    <lineage>
        <taxon>Bacteria</taxon>
        <taxon>Fusobacteriati</taxon>
        <taxon>Fusobacteriota</taxon>
        <taxon>Fusobacteriia</taxon>
        <taxon>Fusobacteriales</taxon>
        <taxon>Fusobacteriaceae</taxon>
        <taxon>Fusobacterium</taxon>
    </lineage>
</organism>
<comment type="caution">
    <text evidence="3">The sequence shown here is derived from an EMBL/GenBank/DDBJ whole genome shotgun (WGS) entry which is preliminary data.</text>
</comment>
<dbReference type="AlphaFoldDB" id="H1PYK2"/>